<name>A0A4Z1NJ08_9PEZI</name>
<dbReference type="EMBL" id="SNSC02000025">
    <property type="protein sequence ID" value="TID13802.1"/>
    <property type="molecule type" value="Genomic_DNA"/>
</dbReference>
<dbReference type="OrthoDB" id="2093493at2759"/>
<comment type="caution">
    <text evidence="1">The sequence shown here is derived from an EMBL/GenBank/DDBJ whole genome shotgun (WGS) entry which is preliminary data.</text>
</comment>
<dbReference type="STRING" id="86259.A0A4Z1NJ08"/>
<gene>
    <name evidence="1" type="ORF">E6O75_ATG01780</name>
</gene>
<dbReference type="CDD" id="cd22849">
    <property type="entry name" value="NuzM"/>
    <property type="match status" value="1"/>
</dbReference>
<protein>
    <submittedName>
        <fullName evidence="1">21 kDa subunit of NADH dehydrogenase</fullName>
    </submittedName>
</protein>
<dbReference type="PANTHER" id="PTHR37325">
    <property type="entry name" value="OXIDOREDUCTASE 21 KDA SUBUNIT, PUTATIVE (AFU_ORTHOLOGUE AFUA_4G05910)-RELATED"/>
    <property type="match status" value="1"/>
</dbReference>
<evidence type="ECO:0000313" key="2">
    <source>
        <dbReference type="Proteomes" id="UP000298493"/>
    </source>
</evidence>
<dbReference type="AlphaFoldDB" id="A0A4Z1NJ08"/>
<sequence>MVGQAVKVAKSASNHAHQWAKYTVQPTGIWARINKIFAVDWRRSTGIPMNPQFRNPPPGALDGTTYDDPVTLPAADLAENPYWKRDVRRNYPQLSTVTQGDVVALLSVGSKANPRDDVLQLGDAGTKQLVQVKQEGEKGGLSVFLKQQKALGANVLGEGGMPPLPPTAVGAKPYTLMKDQSYGNSYPCRSFD</sequence>
<reference evidence="1 2" key="1">
    <citation type="submission" date="2019-04" db="EMBL/GenBank/DDBJ databases">
        <title>High contiguity whole genome sequence and gene annotation resource for two Venturia nashicola isolates.</title>
        <authorList>
            <person name="Prokchorchik M."/>
            <person name="Won K."/>
            <person name="Lee Y."/>
            <person name="Choi E.D."/>
            <person name="Segonzac C."/>
            <person name="Sohn K.H."/>
        </authorList>
    </citation>
    <scope>NUCLEOTIDE SEQUENCE [LARGE SCALE GENOMIC DNA]</scope>
    <source>
        <strain evidence="1 2">PRI2</strain>
    </source>
</reference>
<dbReference type="PIRSF" id="PIRSF022976">
    <property type="entry name" value="NADH_Oxi_21kDa"/>
    <property type="match status" value="1"/>
</dbReference>
<proteinExistence type="predicted"/>
<evidence type="ECO:0000313" key="1">
    <source>
        <dbReference type="EMBL" id="TID13802.1"/>
    </source>
</evidence>
<dbReference type="PANTHER" id="PTHR37325:SF1">
    <property type="entry name" value="OXIDOREDUCTASE 21 KDA SUBUNIT, PUTATIVE (AFU_ORTHOLOGUE AFUA_4G05910)-RELATED"/>
    <property type="match status" value="1"/>
</dbReference>
<organism evidence="1 2">
    <name type="scientific">Venturia nashicola</name>
    <dbReference type="NCBI Taxonomy" id="86259"/>
    <lineage>
        <taxon>Eukaryota</taxon>
        <taxon>Fungi</taxon>
        <taxon>Dikarya</taxon>
        <taxon>Ascomycota</taxon>
        <taxon>Pezizomycotina</taxon>
        <taxon>Dothideomycetes</taxon>
        <taxon>Pleosporomycetidae</taxon>
        <taxon>Venturiales</taxon>
        <taxon>Venturiaceae</taxon>
        <taxon>Venturia</taxon>
    </lineage>
</organism>
<accession>A0A4Z1NJ08</accession>
<dbReference type="Proteomes" id="UP000298493">
    <property type="component" value="Unassembled WGS sequence"/>
</dbReference>
<keyword evidence="2" id="KW-1185">Reference proteome</keyword>
<dbReference type="InterPro" id="IPR016813">
    <property type="entry name" value="NADH_Ub_cplx-1_21kDa"/>
</dbReference>